<evidence type="ECO:0000313" key="12">
    <source>
        <dbReference type="Proteomes" id="UP000694396"/>
    </source>
</evidence>
<evidence type="ECO:0000256" key="5">
    <source>
        <dbReference type="ARBA" id="ARBA00022777"/>
    </source>
</evidence>
<feature type="binding site" evidence="7">
    <location>
        <position position="607"/>
    </location>
    <ligand>
        <name>ATP</name>
        <dbReference type="ChEBI" id="CHEBI:30616"/>
    </ligand>
</feature>
<evidence type="ECO:0000256" key="1">
    <source>
        <dbReference type="ARBA" id="ARBA00006692"/>
    </source>
</evidence>
<protein>
    <submittedName>
        <fullName evidence="11">Myosin light chain kinase 3</fullName>
    </submittedName>
</protein>
<dbReference type="PANTHER" id="PTHR24342">
    <property type="entry name" value="SERINE/THREONINE-PROTEIN KINASE 17"/>
    <property type="match status" value="1"/>
</dbReference>
<feature type="compositionally biased region" description="Polar residues" evidence="9">
    <location>
        <begin position="417"/>
        <end position="429"/>
    </location>
</feature>
<evidence type="ECO:0000259" key="10">
    <source>
        <dbReference type="PROSITE" id="PS50011"/>
    </source>
</evidence>
<dbReference type="GO" id="GO:0035556">
    <property type="term" value="P:intracellular signal transduction"/>
    <property type="evidence" value="ECO:0007669"/>
    <property type="project" value="TreeGrafter"/>
</dbReference>
<proteinExistence type="inferred from homology"/>
<keyword evidence="4 7" id="KW-0547">Nucleotide-binding</keyword>
<dbReference type="Pfam" id="PF00069">
    <property type="entry name" value="Pkinase"/>
    <property type="match status" value="1"/>
</dbReference>
<dbReference type="PROSITE" id="PS00108">
    <property type="entry name" value="PROTEIN_KINASE_ST"/>
    <property type="match status" value="1"/>
</dbReference>
<dbReference type="GO" id="GO:0005634">
    <property type="term" value="C:nucleus"/>
    <property type="evidence" value="ECO:0007669"/>
    <property type="project" value="TreeGrafter"/>
</dbReference>
<feature type="compositionally biased region" description="Basic and acidic residues" evidence="9">
    <location>
        <begin position="404"/>
        <end position="416"/>
    </location>
</feature>
<dbReference type="SMART" id="SM00220">
    <property type="entry name" value="S_TKc"/>
    <property type="match status" value="1"/>
</dbReference>
<dbReference type="GO" id="GO:0005524">
    <property type="term" value="F:ATP binding"/>
    <property type="evidence" value="ECO:0007669"/>
    <property type="project" value="UniProtKB-UniRule"/>
</dbReference>
<sequence length="886" mass="97799">MSAGSLDLAEGNALTKFQPTKVNSLSTVDKKLYLLNEKVDKLLHFQEDLTGKLQRVDRGIAGVENGINKLSVSRAAPGDTDAMQKGLQVPDSAAQADVQSMCSEVLNLMKAAQLDASKHKERLAKIEKRVDTLDKVITFVGEVLKNSKVVDFILKGIVPWKKGSLLEIPVEDCARIMFTLVIVAGLLRAVIKRAKDKSEESGAKPKHVLSNRGTQTESKKPLEETKSVKKLDENKGACEKVNTSSAVAHKSDSKPQLKDKTAQQQGLEGAGKTQSSKSCPQQKDIDAKALNQHNGLSFVHQDHAENQKAPAKAQKVDRAPQLDECHGQKAGQNENKAPAASAASREAVPSTSRAVSGTGSEVTHTRISISVHMTDMKEKIEMTKEGKVSDSKGKNPKVKSTPADLKEVKQLPDKLKLQQSPKNISSKPNSEVKGDNKQHELAPQTGTQQLFPSKPKPGEKAEEKSELKCRPKTSQNTSAKEPVKDAGVEVKTHQETAKAEKSPTHAKSERRESETAGGSRHDAQQSTGEAPEKSKPLEAGGALPSQGEIIDDSPSPPAPFEHRIVSVRQAEVTASYSVCRHEVLGGGRFGQVHKCTEISTGLNLAAKIIKVKGAKEKEEVKNEINIMNQLNHVNLIQLYDAFEAKNNITLIMEYLDGGELFDRITDENYHLTELDAILFTKQICEGVHYLHQHYILHLDLKPENILCVNHTGNQIKIIDFGLARRYKPCEKLKVNFGTPEFLAPEVVNYDFVSFPTDMWSVGVITYMLLSGLSPFLGETDAETMNYVVNCSWDFDAEAFEQLSEDAKDFISRLLVKEKSCRMSAAQCLRHEWLSDLPAKAQKSKLRLKSQLLLQSYMAHRKWKKHFYVVAAANRLKRFQSMSVKLA</sequence>
<feature type="compositionally biased region" description="Basic and acidic residues" evidence="9">
    <location>
        <begin position="217"/>
        <end position="238"/>
    </location>
</feature>
<evidence type="ECO:0000313" key="11">
    <source>
        <dbReference type="Ensembl" id="ENSCRFP00000004547.1"/>
    </source>
</evidence>
<dbReference type="Proteomes" id="UP000694396">
    <property type="component" value="Unplaced"/>
</dbReference>
<accession>A0A8C3P400</accession>
<dbReference type="CDD" id="cd14192">
    <property type="entry name" value="STKc_MLCK3"/>
    <property type="match status" value="1"/>
</dbReference>
<dbReference type="InterPro" id="IPR011009">
    <property type="entry name" value="Kinase-like_dom_sf"/>
</dbReference>
<keyword evidence="3" id="KW-0808">Transferase</keyword>
<reference evidence="11" key="1">
    <citation type="submission" date="2025-08" db="UniProtKB">
        <authorList>
            <consortium name="Ensembl"/>
        </authorList>
    </citation>
    <scope>IDENTIFICATION</scope>
</reference>
<evidence type="ECO:0000256" key="3">
    <source>
        <dbReference type="ARBA" id="ARBA00022679"/>
    </source>
</evidence>
<dbReference type="SUPFAM" id="SSF56112">
    <property type="entry name" value="Protein kinase-like (PK-like)"/>
    <property type="match status" value="1"/>
</dbReference>
<evidence type="ECO:0000256" key="7">
    <source>
        <dbReference type="PROSITE-ProRule" id="PRU10141"/>
    </source>
</evidence>
<feature type="compositionally biased region" description="Low complexity" evidence="9">
    <location>
        <begin position="337"/>
        <end position="350"/>
    </location>
</feature>
<evidence type="ECO:0000256" key="2">
    <source>
        <dbReference type="ARBA" id="ARBA00022527"/>
    </source>
</evidence>
<feature type="compositionally biased region" description="Basic and acidic residues" evidence="9">
    <location>
        <begin position="249"/>
        <end position="261"/>
    </location>
</feature>
<feature type="region of interest" description="Disordered" evidence="9">
    <location>
        <begin position="194"/>
        <end position="282"/>
    </location>
</feature>
<dbReference type="GO" id="GO:0004674">
    <property type="term" value="F:protein serine/threonine kinase activity"/>
    <property type="evidence" value="ECO:0007669"/>
    <property type="project" value="UniProtKB-KW"/>
</dbReference>
<evidence type="ECO:0000256" key="6">
    <source>
        <dbReference type="ARBA" id="ARBA00022840"/>
    </source>
</evidence>
<dbReference type="PROSITE" id="PS00107">
    <property type="entry name" value="PROTEIN_KINASE_ATP"/>
    <property type="match status" value="1"/>
</dbReference>
<reference evidence="11" key="2">
    <citation type="submission" date="2025-09" db="UniProtKB">
        <authorList>
            <consortium name="Ensembl"/>
        </authorList>
    </citation>
    <scope>IDENTIFICATION</scope>
</reference>
<comment type="similarity">
    <text evidence="1">Belongs to the protein kinase superfamily. CAMK Ser/Thr protein kinase family.</text>
</comment>
<dbReference type="Gene3D" id="1.10.510.10">
    <property type="entry name" value="Transferase(Phosphotransferase) domain 1"/>
    <property type="match status" value="1"/>
</dbReference>
<organism evidence="11 12">
    <name type="scientific">Cyanoderma ruficeps</name>
    <name type="common">rufous-capped babbler</name>
    <dbReference type="NCBI Taxonomy" id="181631"/>
    <lineage>
        <taxon>Eukaryota</taxon>
        <taxon>Metazoa</taxon>
        <taxon>Chordata</taxon>
        <taxon>Craniata</taxon>
        <taxon>Vertebrata</taxon>
        <taxon>Euteleostomi</taxon>
        <taxon>Archelosauria</taxon>
        <taxon>Archosauria</taxon>
        <taxon>Dinosauria</taxon>
        <taxon>Saurischia</taxon>
        <taxon>Theropoda</taxon>
        <taxon>Coelurosauria</taxon>
        <taxon>Aves</taxon>
        <taxon>Neognathae</taxon>
        <taxon>Neoaves</taxon>
        <taxon>Telluraves</taxon>
        <taxon>Australaves</taxon>
        <taxon>Passeriformes</taxon>
        <taxon>Sylvioidea</taxon>
        <taxon>Timaliidae</taxon>
        <taxon>Cyanoderma</taxon>
    </lineage>
</organism>
<dbReference type="InterPro" id="IPR017441">
    <property type="entry name" value="Protein_kinase_ATP_BS"/>
</dbReference>
<feature type="compositionally biased region" description="Polar residues" evidence="9">
    <location>
        <begin position="351"/>
        <end position="368"/>
    </location>
</feature>
<keyword evidence="2" id="KW-0723">Serine/threonine-protein kinase</keyword>
<dbReference type="InterPro" id="IPR000719">
    <property type="entry name" value="Prot_kinase_dom"/>
</dbReference>
<feature type="compositionally biased region" description="Basic and acidic residues" evidence="9">
    <location>
        <begin position="430"/>
        <end position="440"/>
    </location>
</feature>
<keyword evidence="12" id="KW-1185">Reference proteome</keyword>
<feature type="compositionally biased region" description="Basic and acidic residues" evidence="9">
    <location>
        <begin position="481"/>
        <end position="523"/>
    </location>
</feature>
<feature type="compositionally biased region" description="Basic and acidic residues" evidence="9">
    <location>
        <begin position="374"/>
        <end position="393"/>
    </location>
</feature>
<feature type="compositionally biased region" description="Basic and acidic residues" evidence="9">
    <location>
        <begin position="314"/>
        <end position="327"/>
    </location>
</feature>
<feature type="compositionally biased region" description="Polar residues" evidence="9">
    <location>
        <begin position="262"/>
        <end position="281"/>
    </location>
</feature>
<dbReference type="PANTHER" id="PTHR24342:SF20">
    <property type="entry name" value="MYOSIN LIGHT CHAIN KINASE, SMOOTH MUSCLE"/>
    <property type="match status" value="1"/>
</dbReference>
<dbReference type="FunFam" id="3.30.200.20:FF:000196">
    <property type="entry name" value="Myosin light chain kinase family, member 4"/>
    <property type="match status" value="1"/>
</dbReference>
<evidence type="ECO:0000256" key="8">
    <source>
        <dbReference type="SAM" id="Coils"/>
    </source>
</evidence>
<dbReference type="Gene3D" id="3.30.200.20">
    <property type="entry name" value="Phosphorylase Kinase, domain 1"/>
    <property type="match status" value="1"/>
</dbReference>
<keyword evidence="6 7" id="KW-0067">ATP-binding</keyword>
<evidence type="ECO:0000256" key="4">
    <source>
        <dbReference type="ARBA" id="ARBA00022741"/>
    </source>
</evidence>
<dbReference type="FunFam" id="1.10.510.10:FF:000135">
    <property type="entry name" value="Putative myosin light chain kinase 3"/>
    <property type="match status" value="1"/>
</dbReference>
<feature type="domain" description="Protein kinase" evidence="10">
    <location>
        <begin position="578"/>
        <end position="833"/>
    </location>
</feature>
<evidence type="ECO:0000256" key="9">
    <source>
        <dbReference type="SAM" id="MobiDB-lite"/>
    </source>
</evidence>
<name>A0A8C3P400_9PASS</name>
<keyword evidence="5" id="KW-0418">Kinase</keyword>
<dbReference type="AlphaFoldDB" id="A0A8C3P400"/>
<feature type="coiled-coil region" evidence="8">
    <location>
        <begin position="109"/>
        <end position="136"/>
    </location>
</feature>
<feature type="compositionally biased region" description="Basic and acidic residues" evidence="9">
    <location>
        <begin position="456"/>
        <end position="469"/>
    </location>
</feature>
<dbReference type="Ensembl" id="ENSCRFT00000004726.1">
    <property type="protein sequence ID" value="ENSCRFP00000004547.1"/>
    <property type="gene ID" value="ENSCRFG00000003692.1"/>
</dbReference>
<feature type="region of interest" description="Disordered" evidence="9">
    <location>
        <begin position="303"/>
        <end position="560"/>
    </location>
</feature>
<dbReference type="PROSITE" id="PS50011">
    <property type="entry name" value="PROTEIN_KINASE_DOM"/>
    <property type="match status" value="1"/>
</dbReference>
<dbReference type="GO" id="GO:0043065">
    <property type="term" value="P:positive regulation of apoptotic process"/>
    <property type="evidence" value="ECO:0007669"/>
    <property type="project" value="TreeGrafter"/>
</dbReference>
<dbReference type="InterPro" id="IPR008271">
    <property type="entry name" value="Ser/Thr_kinase_AS"/>
</dbReference>
<keyword evidence="8" id="KW-0175">Coiled coil</keyword>